<dbReference type="InterPro" id="IPR036291">
    <property type="entry name" value="NAD(P)-bd_dom_sf"/>
</dbReference>
<dbReference type="GO" id="GO:0006813">
    <property type="term" value="P:potassium ion transport"/>
    <property type="evidence" value="ECO:0007669"/>
    <property type="project" value="InterPro"/>
</dbReference>
<dbReference type="InterPro" id="IPR013099">
    <property type="entry name" value="K_chnl_dom"/>
</dbReference>
<dbReference type="InterPro" id="IPR050721">
    <property type="entry name" value="Trk_Ktr_HKT_K-transport"/>
</dbReference>
<evidence type="ECO:0000259" key="3">
    <source>
        <dbReference type="PROSITE" id="PS51201"/>
    </source>
</evidence>
<protein>
    <submittedName>
        <fullName evidence="4">Trk K+ transport system, NAD-binding component</fullName>
    </submittedName>
</protein>
<evidence type="ECO:0000256" key="1">
    <source>
        <dbReference type="ARBA" id="ARBA00004651"/>
    </source>
</evidence>
<dbReference type="Pfam" id="PF02254">
    <property type="entry name" value="TrkA_N"/>
    <property type="match status" value="2"/>
</dbReference>
<dbReference type="Gene3D" id="1.10.287.70">
    <property type="match status" value="1"/>
</dbReference>
<dbReference type="PROSITE" id="PS51201">
    <property type="entry name" value="RCK_N"/>
    <property type="match status" value="1"/>
</dbReference>
<feature type="domain" description="RCK N-terminal" evidence="3">
    <location>
        <begin position="135"/>
        <end position="258"/>
    </location>
</feature>
<keyword evidence="2" id="KW-1133">Transmembrane helix</keyword>
<dbReference type="GO" id="GO:0005886">
    <property type="term" value="C:plasma membrane"/>
    <property type="evidence" value="ECO:0007669"/>
    <property type="project" value="UniProtKB-SubCell"/>
</dbReference>
<proteinExistence type="predicted"/>
<dbReference type="EMBL" id="CAADFL010000505">
    <property type="protein sequence ID" value="VFK17819.1"/>
    <property type="molecule type" value="Genomic_DNA"/>
</dbReference>
<feature type="transmembrane region" description="Helical" evidence="2">
    <location>
        <begin position="27"/>
        <end position="47"/>
    </location>
</feature>
<dbReference type="AlphaFoldDB" id="A0A450T7C3"/>
<accession>A0A450T7C3</accession>
<dbReference type="SUPFAM" id="SSF81324">
    <property type="entry name" value="Voltage-gated potassium channels"/>
    <property type="match status" value="1"/>
</dbReference>
<feature type="transmembrane region" description="Helical" evidence="2">
    <location>
        <begin position="88"/>
        <end position="112"/>
    </location>
</feature>
<feature type="transmembrane region" description="Helical" evidence="2">
    <location>
        <begin position="59"/>
        <end position="76"/>
    </location>
</feature>
<dbReference type="PANTHER" id="PTHR43833">
    <property type="entry name" value="POTASSIUM CHANNEL PROTEIN 2-RELATED-RELATED"/>
    <property type="match status" value="1"/>
</dbReference>
<dbReference type="SUPFAM" id="SSF51735">
    <property type="entry name" value="NAD(P)-binding Rossmann-fold domains"/>
    <property type="match status" value="2"/>
</dbReference>
<evidence type="ECO:0000256" key="2">
    <source>
        <dbReference type="SAM" id="Phobius"/>
    </source>
</evidence>
<reference evidence="4" key="1">
    <citation type="submission" date="2019-02" db="EMBL/GenBank/DDBJ databases">
        <authorList>
            <person name="Gruber-Vodicka R. H."/>
            <person name="Seah K. B. B."/>
        </authorList>
    </citation>
    <scope>NUCLEOTIDE SEQUENCE</scope>
    <source>
        <strain evidence="4">BECK_BZ163</strain>
        <strain evidence="6">BECK_BZ164</strain>
        <strain evidence="5">BECK_BZ165</strain>
    </source>
</reference>
<evidence type="ECO:0000313" key="5">
    <source>
        <dbReference type="EMBL" id="VFJ69296.1"/>
    </source>
</evidence>
<keyword evidence="2" id="KW-0472">Membrane</keyword>
<dbReference type="Pfam" id="PF07885">
    <property type="entry name" value="Ion_trans_2"/>
    <property type="match status" value="1"/>
</dbReference>
<dbReference type="EMBL" id="CAADFA010000517">
    <property type="protein sequence ID" value="VFJ69296.1"/>
    <property type="molecule type" value="Genomic_DNA"/>
</dbReference>
<dbReference type="EMBL" id="CAADEZ010000310">
    <property type="protein sequence ID" value="VFJ62623.1"/>
    <property type="molecule type" value="Genomic_DNA"/>
</dbReference>
<name>A0A450T7C3_9GAMM</name>
<dbReference type="Gene3D" id="3.40.50.720">
    <property type="entry name" value="NAD(P)-binding Rossmann-like Domain"/>
    <property type="match status" value="2"/>
</dbReference>
<evidence type="ECO:0000313" key="4">
    <source>
        <dbReference type="EMBL" id="VFJ62623.1"/>
    </source>
</evidence>
<organism evidence="4">
    <name type="scientific">Candidatus Kentrum sp. FM</name>
    <dbReference type="NCBI Taxonomy" id="2126340"/>
    <lineage>
        <taxon>Bacteria</taxon>
        <taxon>Pseudomonadati</taxon>
        <taxon>Pseudomonadota</taxon>
        <taxon>Gammaproteobacteria</taxon>
        <taxon>Candidatus Kentrum</taxon>
    </lineage>
</organism>
<comment type="subcellular location">
    <subcellularLocation>
        <location evidence="1">Cell membrane</location>
        <topology evidence="1">Multi-pass membrane protein</topology>
    </subcellularLocation>
</comment>
<dbReference type="InterPro" id="IPR003148">
    <property type="entry name" value="RCK_N"/>
</dbReference>
<sequence>MITSYDVWSSDLERVSAIVLRSMRRPLLFLIAVSAIAIFGMALMPGLPDAQGQPTRMSFFHAVYFLSYTATTTGFGEIPEPFSNAQRLWAIFSLFGSVVAWVYAISSIIGLLQNQHFKRAVQKRRFSISVSRIREPFFIVCGFGDTGSLLTRGLVDASYSATVIDQDDNRIQALQLREYPITVPGLVADAGVPRNLIAAGLEQSNCQGVIAITNDEGINRKIVIMAHLINPNAQVICRSTSEVEEEFLKTLKGVTVVDPFEIFANQLSMVLYRPSLYAISEWLAGAHGVNLAEPIRPPTGTWIVCGFGRMGRHLERALRKREVPTVVIDPDPENKRAPEGRIVGHSNVRTLHAAGVEHAAGIISVTNSDSNNLGILLNARMLNPKIFSIVRQNRHDDDAAFQAAQVDLIMQPSLVIARKILFILLSPLIHPFLEYMRDVRVKVLVETLNRLQTVVGTEEPELWTITIPDTMVCEEKPSFGFPNSYPKIKNGEQSADLPEEVRPPSPLSVTGGFYWTLNDIMRSPSNRDIPVACVPLVLKRWQQTTVMPKGTETLRPGDRILFCGAARAQYELSIVLRDALVQKYLITGVDEPRGSLLRWLSHRRFLHEMKIFWSRTAENSTRLKSVKLKSLSKRSPLVMLDK</sequence>
<evidence type="ECO:0000313" key="6">
    <source>
        <dbReference type="EMBL" id="VFK17819.1"/>
    </source>
</evidence>
<keyword evidence="2" id="KW-0812">Transmembrane</keyword>
<gene>
    <name evidence="4" type="ORF">BECKFM1743A_GA0114220_103102</name>
    <name evidence="6" type="ORF">BECKFM1743B_GA0114221_105052</name>
    <name evidence="5" type="ORF">BECKFM1743C_GA0114222_105172</name>
</gene>